<dbReference type="AlphaFoldDB" id="A0A0E9ML94"/>
<accession>A0A0E9ML94</accession>
<organism evidence="3 4">
    <name type="scientific">Sphingomonas changbaiensis NBRC 104936</name>
    <dbReference type="NCBI Taxonomy" id="1219043"/>
    <lineage>
        <taxon>Bacteria</taxon>
        <taxon>Pseudomonadati</taxon>
        <taxon>Pseudomonadota</taxon>
        <taxon>Alphaproteobacteria</taxon>
        <taxon>Sphingomonadales</taxon>
        <taxon>Sphingomonadaceae</taxon>
        <taxon>Sphingomonas</taxon>
    </lineage>
</organism>
<evidence type="ECO:0000313" key="3">
    <source>
        <dbReference type="EMBL" id="GAO38288.1"/>
    </source>
</evidence>
<keyword evidence="2" id="KW-1277">Toxin-antitoxin system</keyword>
<dbReference type="STRING" id="1219043.SCH01S_11_00260"/>
<dbReference type="OrthoDB" id="8369899at2"/>
<evidence type="ECO:0000256" key="2">
    <source>
        <dbReference type="ARBA" id="ARBA00022649"/>
    </source>
</evidence>
<comment type="caution">
    <text evidence="3">The sequence shown here is derived from an EMBL/GenBank/DDBJ whole genome shotgun (WGS) entry which is preliminary data.</text>
</comment>
<evidence type="ECO:0000256" key="1">
    <source>
        <dbReference type="ARBA" id="ARBA00006226"/>
    </source>
</evidence>
<dbReference type="InterPro" id="IPR007712">
    <property type="entry name" value="RelE/ParE_toxin"/>
</dbReference>
<gene>
    <name evidence="3" type="ORF">SCH01S_11_00260</name>
</gene>
<dbReference type="Gene3D" id="3.30.2310.20">
    <property type="entry name" value="RelE-like"/>
    <property type="match status" value="1"/>
</dbReference>
<dbReference type="Proteomes" id="UP000033202">
    <property type="component" value="Unassembled WGS sequence"/>
</dbReference>
<dbReference type="PANTHER" id="PTHR33755">
    <property type="entry name" value="TOXIN PARE1-RELATED"/>
    <property type="match status" value="1"/>
</dbReference>
<dbReference type="EMBL" id="BBWU01000011">
    <property type="protein sequence ID" value="GAO38288.1"/>
    <property type="molecule type" value="Genomic_DNA"/>
</dbReference>
<keyword evidence="4" id="KW-1185">Reference proteome</keyword>
<dbReference type="Pfam" id="PF05016">
    <property type="entry name" value="ParE_toxin"/>
    <property type="match status" value="1"/>
</dbReference>
<comment type="similarity">
    <text evidence="1">Belongs to the RelE toxin family.</text>
</comment>
<sequence length="99" mass="11206">MKVVITTDALNDLEQIGDYIARDNPTRARSFVAELVAKAQGLADMAEAFPLVPRYAGFGIRRRVHGAYLIFYRVEETRVTVIHILHGARDYEALLFPED</sequence>
<dbReference type="PANTHER" id="PTHR33755:SF6">
    <property type="entry name" value="PLASMID STABILIZATION SYSTEM PROTEIN"/>
    <property type="match status" value="1"/>
</dbReference>
<proteinExistence type="inferred from homology"/>
<dbReference type="InterPro" id="IPR051803">
    <property type="entry name" value="TA_system_RelE-like_toxin"/>
</dbReference>
<evidence type="ECO:0000313" key="4">
    <source>
        <dbReference type="Proteomes" id="UP000033202"/>
    </source>
</evidence>
<reference evidence="3 4" key="1">
    <citation type="submission" date="2015-04" db="EMBL/GenBank/DDBJ databases">
        <title>Whole genome shotgun sequence of Sphingomonas changbaiensis NBRC 104936.</title>
        <authorList>
            <person name="Katano-Makiyama Y."/>
            <person name="Hosoyama A."/>
            <person name="Hashimoto M."/>
            <person name="Noguchi M."/>
            <person name="Tsuchikane K."/>
            <person name="Ohji S."/>
            <person name="Yamazoe A."/>
            <person name="Ichikawa N."/>
            <person name="Kimura A."/>
            <person name="Fujita N."/>
        </authorList>
    </citation>
    <scope>NUCLEOTIDE SEQUENCE [LARGE SCALE GENOMIC DNA]</scope>
    <source>
        <strain evidence="3 4">NBRC 104936</strain>
    </source>
</reference>
<name>A0A0E9ML94_9SPHN</name>
<dbReference type="NCBIfam" id="TIGR02385">
    <property type="entry name" value="RelE_StbE"/>
    <property type="match status" value="1"/>
</dbReference>
<dbReference type="RefSeq" id="WP_046347152.1">
    <property type="nucleotide sequence ID" value="NZ_BBWU01000011.1"/>
</dbReference>
<protein>
    <submittedName>
        <fullName evidence="3">Putative toxin</fullName>
    </submittedName>
</protein>
<dbReference type="InterPro" id="IPR035093">
    <property type="entry name" value="RelE/ParE_toxin_dom_sf"/>
</dbReference>